<reference evidence="2" key="1">
    <citation type="submission" date="2022-11" db="EMBL/GenBank/DDBJ databases">
        <title>Genome Resource of Sclerotinia nivalis Strain SnTB1, a Plant Pathogen Isolated from American Ginseng.</title>
        <authorList>
            <person name="Fan S."/>
        </authorList>
    </citation>
    <scope>NUCLEOTIDE SEQUENCE</scope>
    <source>
        <strain evidence="2">SnTB1</strain>
    </source>
</reference>
<feature type="compositionally biased region" description="Basic residues" evidence="1">
    <location>
        <begin position="324"/>
        <end position="336"/>
    </location>
</feature>
<accession>A0A9X0DFG9</accession>
<feature type="compositionally biased region" description="Basic residues" evidence="1">
    <location>
        <begin position="175"/>
        <end position="185"/>
    </location>
</feature>
<evidence type="ECO:0000313" key="3">
    <source>
        <dbReference type="Proteomes" id="UP001152300"/>
    </source>
</evidence>
<comment type="caution">
    <text evidence="2">The sequence shown here is derived from an EMBL/GenBank/DDBJ whole genome shotgun (WGS) entry which is preliminary data.</text>
</comment>
<dbReference type="EMBL" id="JAPEIS010000011">
    <property type="protein sequence ID" value="KAJ8061591.1"/>
    <property type="molecule type" value="Genomic_DNA"/>
</dbReference>
<dbReference type="OrthoDB" id="3438340at2759"/>
<feature type="region of interest" description="Disordered" evidence="1">
    <location>
        <begin position="220"/>
        <end position="350"/>
    </location>
</feature>
<dbReference type="Proteomes" id="UP001152300">
    <property type="component" value="Unassembled WGS sequence"/>
</dbReference>
<keyword evidence="3" id="KW-1185">Reference proteome</keyword>
<feature type="compositionally biased region" description="Basic residues" evidence="1">
    <location>
        <begin position="233"/>
        <end position="245"/>
    </location>
</feature>
<evidence type="ECO:0000256" key="1">
    <source>
        <dbReference type="SAM" id="MobiDB-lite"/>
    </source>
</evidence>
<feature type="compositionally biased region" description="Basic and acidic residues" evidence="1">
    <location>
        <begin position="337"/>
        <end position="350"/>
    </location>
</feature>
<feature type="compositionally biased region" description="Basic and acidic residues" evidence="1">
    <location>
        <begin position="126"/>
        <end position="153"/>
    </location>
</feature>
<dbReference type="AlphaFoldDB" id="A0A9X0DFG9"/>
<evidence type="ECO:0000313" key="2">
    <source>
        <dbReference type="EMBL" id="KAJ8061591.1"/>
    </source>
</evidence>
<proteinExistence type="predicted"/>
<name>A0A9X0DFG9_9HELO</name>
<feature type="compositionally biased region" description="Basic and acidic residues" evidence="1">
    <location>
        <begin position="312"/>
        <end position="323"/>
    </location>
</feature>
<gene>
    <name evidence="2" type="ORF">OCU04_009398</name>
</gene>
<protein>
    <submittedName>
        <fullName evidence="2">Uncharacterized protein</fullName>
    </submittedName>
</protein>
<organism evidence="2 3">
    <name type="scientific">Sclerotinia nivalis</name>
    <dbReference type="NCBI Taxonomy" id="352851"/>
    <lineage>
        <taxon>Eukaryota</taxon>
        <taxon>Fungi</taxon>
        <taxon>Dikarya</taxon>
        <taxon>Ascomycota</taxon>
        <taxon>Pezizomycotina</taxon>
        <taxon>Leotiomycetes</taxon>
        <taxon>Helotiales</taxon>
        <taxon>Sclerotiniaceae</taxon>
        <taxon>Sclerotinia</taxon>
    </lineage>
</organism>
<sequence>MNEHTQYATRSTHLIPRTRGLKIARYSHTEQNIMVKFADDQSEQLPPKKETWEEFNAKMNRIQMALAKREAIAENILAKYPTDRRRKTQEEIDAEDALWFPTSAGNQPLNIDPAFAKFLKPAAERSQKTLRDKMLPSKELRASKARDAEEKAVSAKRAMAAASSDEDEGRTALGKAKKLKTKHNRANGGDDDKPLINKALLAQNQAEEGKELVNKALLLQLEDADESTEVTSKKSKKKKRKKSKQKNALAEEDDEESNVENKSPKALDQMDVDEEDFNLFRSKPVDTSPKDNAPTDTEKAYEGEPETEQGSDDERKARQEAKKLLKAQRKKEKKDKRREERSKMNVDTED</sequence>
<feature type="region of interest" description="Disordered" evidence="1">
    <location>
        <begin position="126"/>
        <end position="195"/>
    </location>
</feature>